<dbReference type="EMBL" id="QQNA01000246">
    <property type="protein sequence ID" value="RDG35171.1"/>
    <property type="molecule type" value="Genomic_DNA"/>
</dbReference>
<organism evidence="4 5">
    <name type="scientific">Streptomyces corynorhini</name>
    <dbReference type="NCBI Taxonomy" id="2282652"/>
    <lineage>
        <taxon>Bacteria</taxon>
        <taxon>Bacillati</taxon>
        <taxon>Actinomycetota</taxon>
        <taxon>Actinomycetes</taxon>
        <taxon>Kitasatosporales</taxon>
        <taxon>Streptomycetaceae</taxon>
        <taxon>Streptomyces</taxon>
    </lineage>
</organism>
<dbReference type="InterPro" id="IPR017853">
    <property type="entry name" value="GH"/>
</dbReference>
<keyword evidence="1" id="KW-0378">Hydrolase</keyword>
<keyword evidence="5" id="KW-1185">Reference proteome</keyword>
<dbReference type="GO" id="GO:0000272">
    <property type="term" value="P:polysaccharide catabolic process"/>
    <property type="evidence" value="ECO:0007669"/>
    <property type="project" value="InterPro"/>
</dbReference>
<dbReference type="SUPFAM" id="SSF51445">
    <property type="entry name" value="(Trans)glycosidases"/>
    <property type="match status" value="1"/>
</dbReference>
<evidence type="ECO:0000313" key="5">
    <source>
        <dbReference type="Proteomes" id="UP000253741"/>
    </source>
</evidence>
<proteinExistence type="predicted"/>
<protein>
    <submittedName>
        <fullName evidence="4">Endoglycosylceramidase</fullName>
    </submittedName>
</protein>
<gene>
    <name evidence="4" type="ORF">DVH02_26825</name>
</gene>
<comment type="caution">
    <text evidence="4">The sequence shown here is derived from an EMBL/GenBank/DDBJ whole genome shotgun (WGS) entry which is preliminary data.</text>
</comment>
<dbReference type="Pfam" id="PF00150">
    <property type="entry name" value="Cellulase"/>
    <property type="match status" value="1"/>
</dbReference>
<evidence type="ECO:0000313" key="4">
    <source>
        <dbReference type="EMBL" id="RDG35171.1"/>
    </source>
</evidence>
<dbReference type="InterPro" id="IPR001547">
    <property type="entry name" value="Glyco_hydro_5"/>
</dbReference>
<accession>A0A370B0R1</accession>
<dbReference type="PANTHER" id="PTHR31308:SF5">
    <property type="entry name" value="ERGOSTERYL-BETA-GLUCOSIDASE"/>
    <property type="match status" value="1"/>
</dbReference>
<dbReference type="PANTHER" id="PTHR31308">
    <property type="match status" value="1"/>
</dbReference>
<feature type="domain" description="Glycoside hydrolase family 5" evidence="3">
    <location>
        <begin position="79"/>
        <end position="434"/>
    </location>
</feature>
<dbReference type="AlphaFoldDB" id="A0A370B0R1"/>
<dbReference type="OrthoDB" id="4771662at2"/>
<evidence type="ECO:0000259" key="3">
    <source>
        <dbReference type="Pfam" id="PF00150"/>
    </source>
</evidence>
<dbReference type="Proteomes" id="UP000253741">
    <property type="component" value="Unassembled WGS sequence"/>
</dbReference>
<evidence type="ECO:0000256" key="2">
    <source>
        <dbReference type="ARBA" id="ARBA00023295"/>
    </source>
</evidence>
<evidence type="ECO:0000256" key="1">
    <source>
        <dbReference type="ARBA" id="ARBA00022801"/>
    </source>
</evidence>
<dbReference type="InterPro" id="IPR052066">
    <property type="entry name" value="Glycosphingolipid_Hydrolases"/>
</dbReference>
<keyword evidence="2" id="KW-0326">Glycosidase</keyword>
<name>A0A370B0R1_9ACTN</name>
<dbReference type="Gene3D" id="3.20.20.80">
    <property type="entry name" value="Glycosidases"/>
    <property type="match status" value="1"/>
</dbReference>
<sequence length="669" mass="71537">MAKVAAVRGARRRLRIRRPAGPRARGRRGVRCAAALALLAAGAVGGPPAEAADGAPLWFDGATATGVTADGSRFTDGHGREVVLRGFNVSGETKLAENGGLPFADTADARASAAALRSLTGGNAVRFLLSWAHAEPEPGKVDTGYLDRATDQIEALLDAGLRVFPDFHQDLFSRHLFHRDSWYTGDGAPRWAVEAGGYPVESCGVCVLWGQNITQNQAVKNATRDFWHNRVLTVTTDTGVRSVAVQDAFLDTAQRTMAHLAGRLTADRFAGIVGFDPYNEPYAGEYTAGQNSRGWERDVLLPFYARFRARMDLAGWRDKPLFAEPNMFWNANLDLARQEGGLLDAGTLGGRHVFNTHFYDQKAISGIFMWGKAEDGRYSADFGTVRDRATALGTPAIVSEFGHPLSGYTSDKAPTVDKAMYQALDSRLPGAAWWGAPARSGPVLSATQWQWDLYSGRHREAMNGNTGKIRTAGDAWNDEDLSAVALDSSGRAVLRQDARLLDRLYPGAVAGRTLAFSYEDRSRDGGTTLSWNRIPGTMPSTARLVGGGRYGVLVWRSEGATRAPTQLHLPSGFTASSVTVVSDLGAVTGPPEYTARGETADHPVATAVEPGTTDARRLLLSAPAASDAAGTRHYALVADGTAAPSAELREAARRELAAWVAGAGFPASP</sequence>
<dbReference type="RefSeq" id="WP_114626463.1">
    <property type="nucleotide sequence ID" value="NZ_QQNA01000246.1"/>
</dbReference>
<reference evidence="4 5" key="1">
    <citation type="submission" date="2018-07" db="EMBL/GenBank/DDBJ databases">
        <title>Streptomyces species from bats.</title>
        <authorList>
            <person name="Dunlap C."/>
        </authorList>
    </citation>
    <scope>NUCLEOTIDE SEQUENCE [LARGE SCALE GENOMIC DNA]</scope>
    <source>
        <strain evidence="4 5">AC230</strain>
    </source>
</reference>
<dbReference type="GO" id="GO:0008422">
    <property type="term" value="F:beta-glucosidase activity"/>
    <property type="evidence" value="ECO:0007669"/>
    <property type="project" value="TreeGrafter"/>
</dbReference>